<evidence type="ECO:0000256" key="5">
    <source>
        <dbReference type="PROSITE-ProRule" id="PRU00339"/>
    </source>
</evidence>
<dbReference type="InterPro" id="IPR041664">
    <property type="entry name" value="AAA_16"/>
</dbReference>
<organism evidence="9 10">
    <name type="scientific">Nonomuraea angiospora</name>
    <dbReference type="NCBI Taxonomy" id="46172"/>
    <lineage>
        <taxon>Bacteria</taxon>
        <taxon>Bacillati</taxon>
        <taxon>Actinomycetota</taxon>
        <taxon>Actinomycetes</taxon>
        <taxon>Streptosporangiales</taxon>
        <taxon>Streptosporangiaceae</taxon>
        <taxon>Nonomuraea</taxon>
    </lineage>
</organism>
<feature type="compositionally biased region" description="Pro residues" evidence="7">
    <location>
        <begin position="255"/>
        <end position="267"/>
    </location>
</feature>
<dbReference type="InterPro" id="IPR036388">
    <property type="entry name" value="WH-like_DNA-bd_sf"/>
</dbReference>
<dbReference type="PROSITE" id="PS50005">
    <property type="entry name" value="TPR"/>
    <property type="match status" value="1"/>
</dbReference>
<accession>A0ABR9LR02</accession>
<dbReference type="InterPro" id="IPR011990">
    <property type="entry name" value="TPR-like_helical_dom_sf"/>
</dbReference>
<dbReference type="InterPro" id="IPR005158">
    <property type="entry name" value="BTAD"/>
</dbReference>
<dbReference type="PROSITE" id="PS51755">
    <property type="entry name" value="OMPR_PHOB"/>
    <property type="match status" value="1"/>
</dbReference>
<keyword evidence="3 6" id="KW-0238">DNA-binding</keyword>
<comment type="caution">
    <text evidence="9">The sequence shown here is derived from an EMBL/GenBank/DDBJ whole genome shotgun (WGS) entry which is preliminary data.</text>
</comment>
<dbReference type="InterPro" id="IPR019734">
    <property type="entry name" value="TPR_rpt"/>
</dbReference>
<gene>
    <name evidence="9" type="ORF">H4W80_001327</name>
</gene>
<evidence type="ECO:0000259" key="8">
    <source>
        <dbReference type="PROSITE" id="PS51755"/>
    </source>
</evidence>
<evidence type="ECO:0000256" key="1">
    <source>
        <dbReference type="ARBA" id="ARBA00005820"/>
    </source>
</evidence>
<dbReference type="Pfam" id="PF03704">
    <property type="entry name" value="BTAD"/>
    <property type="match status" value="1"/>
</dbReference>
<dbReference type="SMART" id="SM00862">
    <property type="entry name" value="Trans_reg_C"/>
    <property type="match status" value="1"/>
</dbReference>
<dbReference type="Pfam" id="PF13176">
    <property type="entry name" value="TPR_7"/>
    <property type="match status" value="1"/>
</dbReference>
<dbReference type="Gene3D" id="1.10.10.10">
    <property type="entry name" value="Winged helix-like DNA-binding domain superfamily/Winged helix DNA-binding domain"/>
    <property type="match status" value="2"/>
</dbReference>
<dbReference type="SUPFAM" id="SSF48452">
    <property type="entry name" value="TPR-like"/>
    <property type="match status" value="2"/>
</dbReference>
<feature type="region of interest" description="Disordered" evidence="7">
    <location>
        <begin position="252"/>
        <end position="273"/>
    </location>
</feature>
<dbReference type="Proteomes" id="UP000633509">
    <property type="component" value="Unassembled WGS sequence"/>
</dbReference>
<keyword evidence="2" id="KW-0805">Transcription regulation</keyword>
<evidence type="ECO:0000256" key="4">
    <source>
        <dbReference type="ARBA" id="ARBA00023163"/>
    </source>
</evidence>
<keyword evidence="5" id="KW-0802">TPR repeat</keyword>
<sequence length="952" mass="103855">MPADDDGPFPDFRILGPLEISLSRREVQLPGQHVRWLLAVLLLSRGEPVAEGQLLSHVWGTSEASLRALRTSVSRLRSWLRDHTGMTEAVKYTRSGGYVLDLDARHVDAARFLGRYRAAAREPDPALGLDLLLRALAQWRGTVLEGAPEEVRAHAGIRRLQSARAGCAARAADLALHTSRPEAALPHVREVAADMPYEEPLQTRLIRLLGATGRRAEALRCFEEIRRRLADELGVDPSDELRATHAELLREHRPAPGPAAPRPPEQAPPEQARPVAAELPMDVATFTGRRREVEHLCGLLGAARQEGPVVVSISGGGGVGKSALAIHVAHRLAARYPDGQLYLNLHGSTPNTRPVETSAALARLLRSLGTDDEAVPAEVEEAAGQLRSLTAGKRLLIVLDNALDAAQIRHLLPGHGAGAVLLTSRKVLTELDGATHLRLELLPEEDSLALFARLVGRDRVRAETAAAEAVVRQCDHLPLAVCIAAARLNARATWSVRALADRLATDRHRLAELHVGDRALRASFAVGYDELDAGHARLFRLLGLLANADVGVGVAAALAGIPERQAEDVLDYLVDLHMVENHAPRRYRMHDLLRQFAYERAHEEDDADRRAAALRNVLHWYLATARAVCVRVNPDAAWRTGIGPQDLAVPGARLDSHQQIQAWIKAETANFPVVLRQAIGELDDGPSLAVGLAAALYLPLGYERLWKDQYTLQELAADAAGRAGDPLQFAVVQGDLGDVQSQLGQLSDAIARLRDSLDAYRRLRHPRGESSQLDRLAGAYGLLGRYDESIDCYRQALALDRKQGDRFNEGITLSNLGLTYQKAGRFAEAVHAHTESIAIHRETDSPFGLGCLLGNLAEARRLAGRPDLAVPLFREALRADDDAGRSGTYDEAEHWWGLGRCHDDLGESGPAQECRRAAGALLHRLGLIGAQERQLIEAEAHPPTPEIIRRNT</sequence>
<dbReference type="Pfam" id="PF13191">
    <property type="entry name" value="AAA_16"/>
    <property type="match status" value="1"/>
</dbReference>
<dbReference type="InterPro" id="IPR027417">
    <property type="entry name" value="P-loop_NTPase"/>
</dbReference>
<dbReference type="SMART" id="SM00028">
    <property type="entry name" value="TPR"/>
    <property type="match status" value="4"/>
</dbReference>
<reference evidence="9 10" key="1">
    <citation type="submission" date="2020-10" db="EMBL/GenBank/DDBJ databases">
        <title>Sequencing the genomes of 1000 actinobacteria strains.</title>
        <authorList>
            <person name="Klenk H.-P."/>
        </authorList>
    </citation>
    <scope>NUCLEOTIDE SEQUENCE [LARGE SCALE GENOMIC DNA]</scope>
    <source>
        <strain evidence="9 10">DSM 43173</strain>
    </source>
</reference>
<dbReference type="Gene3D" id="1.25.40.10">
    <property type="entry name" value="Tetratricopeptide repeat domain"/>
    <property type="match status" value="2"/>
</dbReference>
<feature type="DNA-binding region" description="OmpR/PhoB-type" evidence="6">
    <location>
        <begin position="1"/>
        <end position="102"/>
    </location>
</feature>
<dbReference type="Gene3D" id="3.40.50.300">
    <property type="entry name" value="P-loop containing nucleotide triphosphate hydrolases"/>
    <property type="match status" value="1"/>
</dbReference>
<dbReference type="InterPro" id="IPR051677">
    <property type="entry name" value="AfsR-DnrI-RedD_regulator"/>
</dbReference>
<dbReference type="PANTHER" id="PTHR35807">
    <property type="entry name" value="TRANSCRIPTIONAL REGULATOR REDD-RELATED"/>
    <property type="match status" value="1"/>
</dbReference>
<feature type="domain" description="OmpR/PhoB-type" evidence="8">
    <location>
        <begin position="1"/>
        <end position="102"/>
    </location>
</feature>
<feature type="repeat" description="TPR" evidence="5">
    <location>
        <begin position="770"/>
        <end position="803"/>
    </location>
</feature>
<dbReference type="Pfam" id="PF00486">
    <property type="entry name" value="Trans_reg_C"/>
    <property type="match status" value="1"/>
</dbReference>
<evidence type="ECO:0000256" key="2">
    <source>
        <dbReference type="ARBA" id="ARBA00023015"/>
    </source>
</evidence>
<keyword evidence="4" id="KW-0804">Transcription</keyword>
<dbReference type="InterPro" id="IPR001867">
    <property type="entry name" value="OmpR/PhoB-type_DNA-bd"/>
</dbReference>
<dbReference type="PANTHER" id="PTHR35807:SF1">
    <property type="entry name" value="TRANSCRIPTIONAL REGULATOR REDD"/>
    <property type="match status" value="1"/>
</dbReference>
<keyword evidence="10" id="KW-1185">Reference proteome</keyword>
<dbReference type="Pfam" id="PF13424">
    <property type="entry name" value="TPR_12"/>
    <property type="match status" value="1"/>
</dbReference>
<dbReference type="SUPFAM" id="SSF46894">
    <property type="entry name" value="C-terminal effector domain of the bipartite response regulators"/>
    <property type="match status" value="1"/>
</dbReference>
<evidence type="ECO:0000256" key="6">
    <source>
        <dbReference type="PROSITE-ProRule" id="PRU01091"/>
    </source>
</evidence>
<proteinExistence type="inferred from homology"/>
<dbReference type="RefSeq" id="WP_192784232.1">
    <property type="nucleotide sequence ID" value="NZ_JADBEK010000001.1"/>
</dbReference>
<protein>
    <submittedName>
        <fullName evidence="9">DNA-binding SARP family transcriptional activator</fullName>
    </submittedName>
</protein>
<name>A0ABR9LR02_9ACTN</name>
<dbReference type="PRINTS" id="PR00364">
    <property type="entry name" value="DISEASERSIST"/>
</dbReference>
<dbReference type="EMBL" id="JADBEK010000001">
    <property type="protein sequence ID" value="MBE1583069.1"/>
    <property type="molecule type" value="Genomic_DNA"/>
</dbReference>
<evidence type="ECO:0000256" key="3">
    <source>
        <dbReference type="ARBA" id="ARBA00023125"/>
    </source>
</evidence>
<dbReference type="InterPro" id="IPR016032">
    <property type="entry name" value="Sig_transdc_resp-reg_C-effctor"/>
</dbReference>
<comment type="similarity">
    <text evidence="1">Belongs to the AfsR/DnrI/RedD regulatory family.</text>
</comment>
<evidence type="ECO:0000256" key="7">
    <source>
        <dbReference type="SAM" id="MobiDB-lite"/>
    </source>
</evidence>
<evidence type="ECO:0000313" key="9">
    <source>
        <dbReference type="EMBL" id="MBE1583069.1"/>
    </source>
</evidence>
<dbReference type="GO" id="GO:0003677">
    <property type="term" value="F:DNA binding"/>
    <property type="evidence" value="ECO:0007669"/>
    <property type="project" value="UniProtKB-KW"/>
</dbReference>
<dbReference type="SMART" id="SM01043">
    <property type="entry name" value="BTAD"/>
    <property type="match status" value="1"/>
</dbReference>
<evidence type="ECO:0000313" key="10">
    <source>
        <dbReference type="Proteomes" id="UP000633509"/>
    </source>
</evidence>
<dbReference type="SUPFAM" id="SSF52540">
    <property type="entry name" value="P-loop containing nucleoside triphosphate hydrolases"/>
    <property type="match status" value="1"/>
</dbReference>